<keyword evidence="3" id="KW-1185">Reference proteome</keyword>
<name>A0A521BI87_SACCC</name>
<evidence type="ECO:0000256" key="1">
    <source>
        <dbReference type="SAM" id="Phobius"/>
    </source>
</evidence>
<keyword evidence="1" id="KW-0472">Membrane</keyword>
<dbReference type="Proteomes" id="UP000319040">
    <property type="component" value="Unassembled WGS sequence"/>
</dbReference>
<proteinExistence type="predicted"/>
<gene>
    <name evidence="2" type="ORF">SAMN06265379_101964</name>
</gene>
<evidence type="ECO:0000313" key="3">
    <source>
        <dbReference type="Proteomes" id="UP000319040"/>
    </source>
</evidence>
<reference evidence="2 3" key="1">
    <citation type="submission" date="2017-05" db="EMBL/GenBank/DDBJ databases">
        <authorList>
            <person name="Varghese N."/>
            <person name="Submissions S."/>
        </authorList>
    </citation>
    <scope>NUCLEOTIDE SEQUENCE [LARGE SCALE GENOMIC DNA]</scope>
    <source>
        <strain evidence="2 3">DSM 27040</strain>
    </source>
</reference>
<evidence type="ECO:0000313" key="2">
    <source>
        <dbReference type="EMBL" id="SMO46844.1"/>
    </source>
</evidence>
<keyword evidence="1" id="KW-1133">Transmembrane helix</keyword>
<keyword evidence="1" id="KW-0812">Transmembrane</keyword>
<sequence>MIVCIIIASVALSLFTVFFFVYKWYSVYARCKGITLNDIFVKGYYRPKYIDLEIPVMLTPHNGHIDPPGFG</sequence>
<feature type="transmembrane region" description="Helical" evidence="1">
    <location>
        <begin position="6"/>
        <end position="25"/>
    </location>
</feature>
<dbReference type="EMBL" id="FXTB01000001">
    <property type="protein sequence ID" value="SMO46844.1"/>
    <property type="molecule type" value="Genomic_DNA"/>
</dbReference>
<organism evidence="2 3">
    <name type="scientific">Saccharicrinis carchari</name>
    <dbReference type="NCBI Taxonomy" id="1168039"/>
    <lineage>
        <taxon>Bacteria</taxon>
        <taxon>Pseudomonadati</taxon>
        <taxon>Bacteroidota</taxon>
        <taxon>Bacteroidia</taxon>
        <taxon>Marinilabiliales</taxon>
        <taxon>Marinilabiliaceae</taxon>
        <taxon>Saccharicrinis</taxon>
    </lineage>
</organism>
<dbReference type="AlphaFoldDB" id="A0A521BI87"/>
<protein>
    <submittedName>
        <fullName evidence="2">Uncharacterized protein</fullName>
    </submittedName>
</protein>
<accession>A0A521BI87</accession>